<proteinExistence type="predicted"/>
<dbReference type="EMBL" id="JANVFS010000089">
    <property type="protein sequence ID" value="KAJ4463184.1"/>
    <property type="molecule type" value="Genomic_DNA"/>
</dbReference>
<evidence type="ECO:0000313" key="1">
    <source>
        <dbReference type="EMBL" id="KAJ4463184.1"/>
    </source>
</evidence>
<name>A0A9W8ZP29_9AGAR</name>
<accession>A0A9W8ZP29</accession>
<reference evidence="1" key="2">
    <citation type="journal article" date="2023" name="Proc. Natl. Acad. Sci. U.S.A.">
        <title>A global phylogenomic analysis of the shiitake genus Lentinula.</title>
        <authorList>
            <person name="Sierra-Patev S."/>
            <person name="Min B."/>
            <person name="Naranjo-Ortiz M."/>
            <person name="Looney B."/>
            <person name="Konkel Z."/>
            <person name="Slot J.C."/>
            <person name="Sakamoto Y."/>
            <person name="Steenwyk J.L."/>
            <person name="Rokas A."/>
            <person name="Carro J."/>
            <person name="Camarero S."/>
            <person name="Ferreira P."/>
            <person name="Molpeceres G."/>
            <person name="Ruiz-Duenas F.J."/>
            <person name="Serrano A."/>
            <person name="Henrissat B."/>
            <person name="Drula E."/>
            <person name="Hughes K.W."/>
            <person name="Mata J.L."/>
            <person name="Ishikawa N.K."/>
            <person name="Vargas-Isla R."/>
            <person name="Ushijima S."/>
            <person name="Smith C.A."/>
            <person name="Donoghue J."/>
            <person name="Ahrendt S."/>
            <person name="Andreopoulos W."/>
            <person name="He G."/>
            <person name="LaButti K."/>
            <person name="Lipzen A."/>
            <person name="Ng V."/>
            <person name="Riley R."/>
            <person name="Sandor L."/>
            <person name="Barry K."/>
            <person name="Martinez A.T."/>
            <person name="Xiao Y."/>
            <person name="Gibbons J.G."/>
            <person name="Terashima K."/>
            <person name="Grigoriev I.V."/>
            <person name="Hibbett D."/>
        </authorList>
    </citation>
    <scope>NUCLEOTIDE SEQUENCE</scope>
    <source>
        <strain evidence="1">Sp2 HRB7682 ss15</strain>
    </source>
</reference>
<sequence length="62" mass="7381">MHHNTKNLYNLTLRKKYGDISLIHKHNSQYYSDKSIITSALLFSSWCDSSKDNSIYFNYFID</sequence>
<gene>
    <name evidence="1" type="ORF">C8J55DRAFT_532319</name>
</gene>
<reference evidence="1" key="1">
    <citation type="submission" date="2022-08" db="EMBL/GenBank/DDBJ databases">
        <authorList>
            <consortium name="DOE Joint Genome Institute"/>
            <person name="Min B."/>
            <person name="Riley R."/>
            <person name="Sierra-Patev S."/>
            <person name="Naranjo-Ortiz M."/>
            <person name="Looney B."/>
            <person name="Konkel Z."/>
            <person name="Slot J.C."/>
            <person name="Sakamoto Y."/>
            <person name="Steenwyk J.L."/>
            <person name="Rokas A."/>
            <person name="Carro J."/>
            <person name="Camarero S."/>
            <person name="Ferreira P."/>
            <person name="Molpeceres G."/>
            <person name="Ruiz-Duenas F.J."/>
            <person name="Serrano A."/>
            <person name="Henrissat B."/>
            <person name="Drula E."/>
            <person name="Hughes K.W."/>
            <person name="Mata J.L."/>
            <person name="Ishikawa N.K."/>
            <person name="Vargas-Isla R."/>
            <person name="Ushijima S."/>
            <person name="Smith C.A."/>
            <person name="Ahrendt S."/>
            <person name="Andreopoulos W."/>
            <person name="He G."/>
            <person name="Labutti K."/>
            <person name="Lipzen A."/>
            <person name="Ng V."/>
            <person name="Sandor L."/>
            <person name="Barry K."/>
            <person name="Martinez A.T."/>
            <person name="Xiao Y."/>
            <person name="Gibbons J.G."/>
            <person name="Terashima K."/>
            <person name="Hibbett D.S."/>
            <person name="Grigoriev I.V."/>
        </authorList>
    </citation>
    <scope>NUCLEOTIDE SEQUENCE</scope>
    <source>
        <strain evidence="1">Sp2 HRB7682 ss15</strain>
    </source>
</reference>
<comment type="caution">
    <text evidence="1">The sequence shown here is derived from an EMBL/GenBank/DDBJ whole genome shotgun (WGS) entry which is preliminary data.</text>
</comment>
<evidence type="ECO:0000313" key="2">
    <source>
        <dbReference type="Proteomes" id="UP001150238"/>
    </source>
</evidence>
<protein>
    <submittedName>
        <fullName evidence="1">Uncharacterized protein</fullName>
    </submittedName>
</protein>
<organism evidence="1 2">
    <name type="scientific">Lentinula lateritia</name>
    <dbReference type="NCBI Taxonomy" id="40482"/>
    <lineage>
        <taxon>Eukaryota</taxon>
        <taxon>Fungi</taxon>
        <taxon>Dikarya</taxon>
        <taxon>Basidiomycota</taxon>
        <taxon>Agaricomycotina</taxon>
        <taxon>Agaricomycetes</taxon>
        <taxon>Agaricomycetidae</taxon>
        <taxon>Agaricales</taxon>
        <taxon>Marasmiineae</taxon>
        <taxon>Omphalotaceae</taxon>
        <taxon>Lentinula</taxon>
    </lineage>
</organism>
<dbReference type="Proteomes" id="UP001150238">
    <property type="component" value="Unassembled WGS sequence"/>
</dbReference>
<dbReference type="AlphaFoldDB" id="A0A9W8ZP29"/>